<keyword evidence="7" id="KW-1185">Reference proteome</keyword>
<evidence type="ECO:0000313" key="7">
    <source>
        <dbReference type="Proteomes" id="UP000887577"/>
    </source>
</evidence>
<dbReference type="InterPro" id="IPR055531">
    <property type="entry name" value="DUF7107"/>
</dbReference>
<feature type="domain" description="DUF7107" evidence="6">
    <location>
        <begin position="271"/>
        <end position="315"/>
    </location>
</feature>
<dbReference type="PANTHER" id="PTHR23259">
    <property type="entry name" value="RIDDLE"/>
    <property type="match status" value="1"/>
</dbReference>
<keyword evidence="3" id="KW-1015">Disulfide bond</keyword>
<feature type="domain" description="TIL" evidence="5">
    <location>
        <begin position="366"/>
        <end position="419"/>
    </location>
</feature>
<accession>A0A914YTF4</accession>
<evidence type="ECO:0000256" key="2">
    <source>
        <dbReference type="ARBA" id="ARBA00022900"/>
    </source>
</evidence>
<sequence>MAVRFAILVAFATLSFVSAQDVTGRLVAPNCPPLEAQPQAQSQSQANVAGRICQWIITIDAQGCRRISQDCSSQPLCRTPNEVFWQCAQDCEPSCAGEGGRTCRTVCQPAKCQCAPSFLRTRTGECVPRASCPAEQKPTPTCNFGEVLVRQNCSRLACERNCNGEMNCNRQCNQLMCLCADGFFRNTNTKQCVASVQCQNNNPPRGCTRDSECSGNQICQNSRCANGCTSNNQCSQGLLCTSGRCTLPVCNRDNDCPRGNVCTGNRCTAGCRAFSDCANGFVCVEGTCRRLANQPGQCTSDSHCGQNGICVNFQCRLGCRNNNACIPGFGCFNNQCLRRCNSNSNCQAGTKCSNGFCVQGGGGNQCARNEVFRSCASACEPRCFQRTNVCTSQCLPGRCQCNNGFVRDRFGNCVSPNQCF</sequence>
<dbReference type="WBParaSite" id="PSU_v2.g3968.t2">
    <property type="protein sequence ID" value="PSU_v2.g3968.t2"/>
    <property type="gene ID" value="PSU_v2.g3968"/>
</dbReference>
<dbReference type="PANTHER" id="PTHR23259:SF70">
    <property type="entry name" value="ACCESSORY GLAND PROTEIN ACP62F-RELATED"/>
    <property type="match status" value="1"/>
</dbReference>
<dbReference type="Pfam" id="PF01826">
    <property type="entry name" value="TIL"/>
    <property type="match status" value="2"/>
</dbReference>
<organism evidence="7 8">
    <name type="scientific">Panagrolaimus superbus</name>
    <dbReference type="NCBI Taxonomy" id="310955"/>
    <lineage>
        <taxon>Eukaryota</taxon>
        <taxon>Metazoa</taxon>
        <taxon>Ecdysozoa</taxon>
        <taxon>Nematoda</taxon>
        <taxon>Chromadorea</taxon>
        <taxon>Rhabditida</taxon>
        <taxon>Tylenchina</taxon>
        <taxon>Panagrolaimomorpha</taxon>
        <taxon>Panagrolaimoidea</taxon>
        <taxon>Panagrolaimidae</taxon>
        <taxon>Panagrolaimus</taxon>
    </lineage>
</organism>
<dbReference type="AlphaFoldDB" id="A0A914YTF4"/>
<name>A0A914YTF4_9BILA</name>
<evidence type="ECO:0000256" key="1">
    <source>
        <dbReference type="ARBA" id="ARBA00022690"/>
    </source>
</evidence>
<dbReference type="InterPro" id="IPR036084">
    <property type="entry name" value="Ser_inhib-like_sf"/>
</dbReference>
<evidence type="ECO:0000256" key="4">
    <source>
        <dbReference type="SAM" id="SignalP"/>
    </source>
</evidence>
<evidence type="ECO:0000259" key="5">
    <source>
        <dbReference type="Pfam" id="PF01826"/>
    </source>
</evidence>
<dbReference type="Pfam" id="PF23416">
    <property type="entry name" value="DUF7107"/>
    <property type="match status" value="1"/>
</dbReference>
<keyword evidence="4" id="KW-0732">Signal</keyword>
<keyword evidence="1" id="KW-0646">Protease inhibitor</keyword>
<dbReference type="Gene3D" id="2.10.25.10">
    <property type="entry name" value="Laminin"/>
    <property type="match status" value="3"/>
</dbReference>
<reference evidence="8" key="1">
    <citation type="submission" date="2022-11" db="UniProtKB">
        <authorList>
            <consortium name="WormBaseParasite"/>
        </authorList>
    </citation>
    <scope>IDENTIFICATION</scope>
</reference>
<dbReference type="CDD" id="cd19941">
    <property type="entry name" value="TIL"/>
    <property type="match status" value="2"/>
</dbReference>
<keyword evidence="2" id="KW-0722">Serine protease inhibitor</keyword>
<feature type="domain" description="TIL" evidence="5">
    <location>
        <begin position="79"/>
        <end position="132"/>
    </location>
</feature>
<evidence type="ECO:0000256" key="3">
    <source>
        <dbReference type="ARBA" id="ARBA00023157"/>
    </source>
</evidence>
<dbReference type="InterPro" id="IPR051368">
    <property type="entry name" value="SerProtInhib-TIL_Domain"/>
</dbReference>
<feature type="chain" id="PRO_5037563143" evidence="4">
    <location>
        <begin position="20"/>
        <end position="420"/>
    </location>
</feature>
<proteinExistence type="predicted"/>
<dbReference type="GO" id="GO:0004867">
    <property type="term" value="F:serine-type endopeptidase inhibitor activity"/>
    <property type="evidence" value="ECO:0007669"/>
    <property type="project" value="UniProtKB-KW"/>
</dbReference>
<dbReference type="Proteomes" id="UP000887577">
    <property type="component" value="Unplaced"/>
</dbReference>
<protein>
    <submittedName>
        <fullName evidence="8">TIL domain-containing protein</fullName>
    </submittedName>
</protein>
<feature type="signal peptide" evidence="4">
    <location>
        <begin position="1"/>
        <end position="19"/>
    </location>
</feature>
<evidence type="ECO:0000313" key="8">
    <source>
        <dbReference type="WBParaSite" id="PSU_v2.g3968.t2"/>
    </source>
</evidence>
<dbReference type="InterPro" id="IPR002919">
    <property type="entry name" value="TIL_dom"/>
</dbReference>
<evidence type="ECO:0000259" key="6">
    <source>
        <dbReference type="Pfam" id="PF23416"/>
    </source>
</evidence>
<dbReference type="SUPFAM" id="SSF57567">
    <property type="entry name" value="Serine protease inhibitors"/>
    <property type="match status" value="2"/>
</dbReference>